<feature type="domain" description="Thioredoxin" evidence="6">
    <location>
        <begin position="62"/>
        <end position="232"/>
    </location>
</feature>
<comment type="caution">
    <text evidence="7">The sequence shown here is derived from an EMBL/GenBank/DDBJ whole genome shotgun (WGS) entry which is preliminary data.</text>
</comment>
<dbReference type="InterPro" id="IPR013766">
    <property type="entry name" value="Thioredoxin_domain"/>
</dbReference>
<dbReference type="GO" id="GO:0009507">
    <property type="term" value="C:chloroplast"/>
    <property type="evidence" value="ECO:0007669"/>
    <property type="project" value="UniProtKB-ARBA"/>
</dbReference>
<evidence type="ECO:0000256" key="5">
    <source>
        <dbReference type="ARBA" id="ARBA00023284"/>
    </source>
</evidence>
<evidence type="ECO:0000313" key="7">
    <source>
        <dbReference type="EMBL" id="KAI3907663.1"/>
    </source>
</evidence>
<reference evidence="7" key="1">
    <citation type="submission" date="2022-04" db="EMBL/GenBank/DDBJ databases">
        <title>A functionally conserved STORR gene fusion in Papaver species that diverged 16.8 million years ago.</title>
        <authorList>
            <person name="Catania T."/>
        </authorList>
    </citation>
    <scope>NUCLEOTIDE SEQUENCE</scope>
    <source>
        <strain evidence="7">S-188037</strain>
    </source>
</reference>
<accession>A0AAD4SGZ0</accession>
<dbReference type="PROSITE" id="PS51352">
    <property type="entry name" value="THIOREDOXIN_2"/>
    <property type="match status" value="1"/>
</dbReference>
<evidence type="ECO:0000256" key="2">
    <source>
        <dbReference type="ARBA" id="ARBA00022448"/>
    </source>
</evidence>
<protein>
    <recommendedName>
        <fullName evidence="6">Thioredoxin domain-containing protein</fullName>
    </recommendedName>
</protein>
<dbReference type="GO" id="GO:0045454">
    <property type="term" value="P:cell redox homeostasis"/>
    <property type="evidence" value="ECO:0007669"/>
    <property type="project" value="TreeGrafter"/>
</dbReference>
<dbReference type="Proteomes" id="UP001202328">
    <property type="component" value="Unassembled WGS sequence"/>
</dbReference>
<evidence type="ECO:0000259" key="6">
    <source>
        <dbReference type="PROSITE" id="PS51352"/>
    </source>
</evidence>
<keyword evidence="2" id="KW-0813">Transport</keyword>
<evidence type="ECO:0000256" key="1">
    <source>
        <dbReference type="ARBA" id="ARBA00008987"/>
    </source>
</evidence>
<dbReference type="PANTHER" id="PTHR43601">
    <property type="entry name" value="THIOREDOXIN, MITOCHONDRIAL"/>
    <property type="match status" value="1"/>
</dbReference>
<sequence>MASSLKTGVCFLSGSNEFQRRRTQVFHSSSMASPLLFQKNLELPVLKTEFKGIQVSVVSDQQQTLLKTPPSNFNVNAQASLCVSRSMRWWDKTLKPNMIEINSATELVHSLLDAGDKLVILDFYSPGCGGCKALHPKICQIAEQNRNALIFKVNYEDLKPMCYSLNIHVLPFFRFYRGAEGRLCSFSCTNATIKKFKDALAKHGTERCSLGPAKGLEEKELLKLAEIKEINLDFDFSTSRSRSIINERTMEELVLSKMGFAGSSSDNIFVDDNNAAVLMA</sequence>
<keyword evidence="8" id="KW-1185">Reference proteome</keyword>
<dbReference type="Pfam" id="PF00085">
    <property type="entry name" value="Thioredoxin"/>
    <property type="match status" value="1"/>
</dbReference>
<organism evidence="7 8">
    <name type="scientific">Papaver atlanticum</name>
    <dbReference type="NCBI Taxonomy" id="357466"/>
    <lineage>
        <taxon>Eukaryota</taxon>
        <taxon>Viridiplantae</taxon>
        <taxon>Streptophyta</taxon>
        <taxon>Embryophyta</taxon>
        <taxon>Tracheophyta</taxon>
        <taxon>Spermatophyta</taxon>
        <taxon>Magnoliopsida</taxon>
        <taxon>Ranunculales</taxon>
        <taxon>Papaveraceae</taxon>
        <taxon>Papaveroideae</taxon>
        <taxon>Papaver</taxon>
    </lineage>
</organism>
<comment type="similarity">
    <text evidence="1">Belongs to the thioredoxin family.</text>
</comment>
<gene>
    <name evidence="7" type="ORF">MKW98_016307</name>
</gene>
<dbReference type="FunFam" id="3.40.30.10:FF:000199">
    <property type="entry name" value="Thioredoxin-like 1-2, chloroplastic"/>
    <property type="match status" value="1"/>
</dbReference>
<dbReference type="PANTHER" id="PTHR43601:SF17">
    <property type="entry name" value="THIOREDOXIN-LIKE 1-2, CHLOROPLASTIC"/>
    <property type="match status" value="1"/>
</dbReference>
<dbReference type="InterPro" id="IPR036249">
    <property type="entry name" value="Thioredoxin-like_sf"/>
</dbReference>
<dbReference type="CDD" id="cd02947">
    <property type="entry name" value="TRX_family"/>
    <property type="match status" value="1"/>
</dbReference>
<proteinExistence type="inferred from homology"/>
<keyword evidence="3" id="KW-0249">Electron transport</keyword>
<evidence type="ECO:0000313" key="8">
    <source>
        <dbReference type="Proteomes" id="UP001202328"/>
    </source>
</evidence>
<evidence type="ECO:0000256" key="3">
    <source>
        <dbReference type="ARBA" id="ARBA00022982"/>
    </source>
</evidence>
<dbReference type="SUPFAM" id="SSF52833">
    <property type="entry name" value="Thioredoxin-like"/>
    <property type="match status" value="1"/>
</dbReference>
<dbReference type="EMBL" id="JAJJMB010010581">
    <property type="protein sequence ID" value="KAI3907663.1"/>
    <property type="molecule type" value="Genomic_DNA"/>
</dbReference>
<evidence type="ECO:0000256" key="4">
    <source>
        <dbReference type="ARBA" id="ARBA00023157"/>
    </source>
</evidence>
<dbReference type="Gene3D" id="3.40.30.10">
    <property type="entry name" value="Glutaredoxin"/>
    <property type="match status" value="1"/>
</dbReference>
<dbReference type="AlphaFoldDB" id="A0AAD4SGZ0"/>
<keyword evidence="4" id="KW-1015">Disulfide bond</keyword>
<keyword evidence="5" id="KW-0676">Redox-active center</keyword>
<name>A0AAD4SGZ0_9MAGN</name>